<dbReference type="AlphaFoldDB" id="A0A7W2AIT4"/>
<evidence type="ECO:0000313" key="2">
    <source>
        <dbReference type="Proteomes" id="UP000530514"/>
    </source>
</evidence>
<reference evidence="1 2" key="1">
    <citation type="submission" date="2020-07" db="EMBL/GenBank/DDBJ databases">
        <authorList>
            <person name="Feng H."/>
        </authorList>
    </citation>
    <scope>NUCLEOTIDE SEQUENCE [LARGE SCALE GENOMIC DNA]</scope>
    <source>
        <strain evidence="2">s-11</strain>
    </source>
</reference>
<name>A0A7W2AIT4_9BACL</name>
<evidence type="ECO:0000313" key="1">
    <source>
        <dbReference type="EMBL" id="MBA4544602.1"/>
    </source>
</evidence>
<keyword evidence="2" id="KW-1185">Reference proteome</keyword>
<gene>
    <name evidence="1" type="ORF">H1164_17380</name>
</gene>
<proteinExistence type="predicted"/>
<dbReference type="RefSeq" id="WP_033102468.1">
    <property type="nucleotide sequence ID" value="NZ_JACEIP010000049.1"/>
</dbReference>
<comment type="caution">
    <text evidence="1">The sequence shown here is derived from an EMBL/GenBank/DDBJ whole genome shotgun (WGS) entry which is preliminary data.</text>
</comment>
<protein>
    <submittedName>
        <fullName evidence="1">Immunity 49 family protein</fullName>
    </submittedName>
</protein>
<dbReference type="EMBL" id="JACEIP010000049">
    <property type="protein sequence ID" value="MBA4544602.1"/>
    <property type="molecule type" value="Genomic_DNA"/>
</dbReference>
<dbReference type="OrthoDB" id="2987473at2"/>
<dbReference type="Proteomes" id="UP000530514">
    <property type="component" value="Unassembled WGS sequence"/>
</dbReference>
<organism evidence="1 2">
    <name type="scientific">Thermoactinomyces daqus</name>
    <dbReference type="NCBI Taxonomy" id="1329516"/>
    <lineage>
        <taxon>Bacteria</taxon>
        <taxon>Bacillati</taxon>
        <taxon>Bacillota</taxon>
        <taxon>Bacilli</taxon>
        <taxon>Bacillales</taxon>
        <taxon>Thermoactinomycetaceae</taxon>
        <taxon>Thermoactinomyces</taxon>
    </lineage>
</organism>
<accession>A0A7W2AIT4</accession>
<sequence>MSLDVRQWFKDVVCEHEEAYQFDVENLVKDNSLGNWMILDHLSYLCYTIAIKKLILENDVIGYKQQLYKAGRYFELYVLAEPLNVPSHPRYVKGENCFKGTANYYGDLYSALISQNPELIVSLAHLLGWRGEEEDFKINDLNPENGHLGYAIKYIILQEDNKARAHLEALSRFRLHRYQKVDMEQRMAVLEGILDQDQEKVHDGLKQILRRHKKRIKQEDILGKFYDNAVAGLGWLAQYRGIKIEINDKLCPKEIFEYHEFPYPELEWIPEDLRDKTWEDLVQRRY</sequence>